<dbReference type="OrthoDB" id="3509362at2759"/>
<sequence length="352" mass="37690">MPPQTARTLIQPSPSSKTPADLTLLLHQAIPTPTPSKTNHDHLIHVHACSPCKNELLWPHSFPPPHPRALIPCPDVSGTVVSAPPDSPFPPGSEIYARTNYSRPGNARDYTIARTEELALMPRGLGMGWVGAAAVPVSAETAWQVLFVQAGVVVRPQDGDEDEGVVVERARMAWSGKRILVTGAAGSVGMWVVQIAVGVLGLEVVGVCGGEEKAGLVRGLGAREVVDYNRAGGVKGWVEGGGGKVDVVVDCVGGRALRDAWWVVKDGGTVVSIVQPPGEVCPWSERRGVKEVFFVMQPSGKQLGMITRWIEEGKCRGLVDSVWPLERFRDAFERLESGLACGKVVLDLSLNQ</sequence>
<dbReference type="InterPro" id="IPR050700">
    <property type="entry name" value="YIM1/Zinc_Alcohol_DH_Fams"/>
</dbReference>
<protein>
    <submittedName>
        <fullName evidence="2">NAD(P)-binding protein</fullName>
    </submittedName>
</protein>
<feature type="domain" description="Enoyl reductase (ER)" evidence="1">
    <location>
        <begin position="17"/>
        <end position="346"/>
    </location>
</feature>
<dbReference type="PANTHER" id="PTHR11695">
    <property type="entry name" value="ALCOHOL DEHYDROGENASE RELATED"/>
    <property type="match status" value="1"/>
</dbReference>
<accession>A0A319DZF5</accession>
<reference evidence="2 3" key="1">
    <citation type="submission" date="2018-02" db="EMBL/GenBank/DDBJ databases">
        <title>The genomes of Aspergillus section Nigri reveals drivers in fungal speciation.</title>
        <authorList>
            <consortium name="DOE Joint Genome Institute"/>
            <person name="Vesth T.C."/>
            <person name="Nybo J."/>
            <person name="Theobald S."/>
            <person name="Brandl J."/>
            <person name="Frisvad J.C."/>
            <person name="Nielsen K.F."/>
            <person name="Lyhne E.K."/>
            <person name="Kogle M.E."/>
            <person name="Kuo A."/>
            <person name="Riley R."/>
            <person name="Clum A."/>
            <person name="Nolan M."/>
            <person name="Lipzen A."/>
            <person name="Salamov A."/>
            <person name="Henrissat B."/>
            <person name="Wiebenga A."/>
            <person name="De vries R.P."/>
            <person name="Grigoriev I.V."/>
            <person name="Mortensen U.H."/>
            <person name="Andersen M.R."/>
            <person name="Baker S.E."/>
        </authorList>
    </citation>
    <scope>NUCLEOTIDE SEQUENCE [LARGE SCALE GENOMIC DNA]</scope>
    <source>
        <strain evidence="2 3">CBS 121057</strain>
    </source>
</reference>
<organism evidence="2 3">
    <name type="scientific">Aspergillus sclerotiicarbonarius (strain CBS 121057 / IBT 28362)</name>
    <dbReference type="NCBI Taxonomy" id="1448318"/>
    <lineage>
        <taxon>Eukaryota</taxon>
        <taxon>Fungi</taxon>
        <taxon>Dikarya</taxon>
        <taxon>Ascomycota</taxon>
        <taxon>Pezizomycotina</taxon>
        <taxon>Eurotiomycetes</taxon>
        <taxon>Eurotiomycetidae</taxon>
        <taxon>Eurotiales</taxon>
        <taxon>Aspergillaceae</taxon>
        <taxon>Aspergillus</taxon>
        <taxon>Aspergillus subgen. Circumdati</taxon>
    </lineage>
</organism>
<dbReference type="EMBL" id="KZ826392">
    <property type="protein sequence ID" value="PYI02610.1"/>
    <property type="molecule type" value="Genomic_DNA"/>
</dbReference>
<dbReference type="InterPro" id="IPR011032">
    <property type="entry name" value="GroES-like_sf"/>
</dbReference>
<evidence type="ECO:0000313" key="2">
    <source>
        <dbReference type="EMBL" id="PYI02610.1"/>
    </source>
</evidence>
<dbReference type="Gene3D" id="3.40.50.720">
    <property type="entry name" value="NAD(P)-binding Rossmann-like Domain"/>
    <property type="match status" value="1"/>
</dbReference>
<proteinExistence type="predicted"/>
<dbReference type="SMART" id="SM00829">
    <property type="entry name" value="PKS_ER"/>
    <property type="match status" value="1"/>
</dbReference>
<evidence type="ECO:0000313" key="3">
    <source>
        <dbReference type="Proteomes" id="UP000248423"/>
    </source>
</evidence>
<gene>
    <name evidence="2" type="ORF">BO78DRAFT_324752</name>
</gene>
<dbReference type="AlphaFoldDB" id="A0A319DZF5"/>
<keyword evidence="3" id="KW-1185">Reference proteome</keyword>
<dbReference type="Proteomes" id="UP000248423">
    <property type="component" value="Unassembled WGS sequence"/>
</dbReference>
<dbReference type="GO" id="GO:0016491">
    <property type="term" value="F:oxidoreductase activity"/>
    <property type="evidence" value="ECO:0007669"/>
    <property type="project" value="InterPro"/>
</dbReference>
<dbReference type="SUPFAM" id="SSF51735">
    <property type="entry name" value="NAD(P)-binding Rossmann-fold domains"/>
    <property type="match status" value="1"/>
</dbReference>
<dbReference type="GO" id="GO:0005739">
    <property type="term" value="C:mitochondrion"/>
    <property type="evidence" value="ECO:0007669"/>
    <property type="project" value="TreeGrafter"/>
</dbReference>
<dbReference type="Pfam" id="PF13602">
    <property type="entry name" value="ADH_zinc_N_2"/>
    <property type="match status" value="1"/>
</dbReference>
<name>A0A319DZF5_ASPSB</name>
<dbReference type="VEuPathDB" id="FungiDB:BO78DRAFT_324752"/>
<dbReference type="PANTHER" id="PTHR11695:SF647">
    <property type="entry name" value="ENOYL REDUCTASE (ER) DOMAIN-CONTAINING PROTEIN"/>
    <property type="match status" value="1"/>
</dbReference>
<dbReference type="CDD" id="cd05289">
    <property type="entry name" value="MDR_like_2"/>
    <property type="match status" value="1"/>
</dbReference>
<dbReference type="InterPro" id="IPR020843">
    <property type="entry name" value="ER"/>
</dbReference>
<dbReference type="InterPro" id="IPR036291">
    <property type="entry name" value="NAD(P)-bd_dom_sf"/>
</dbReference>
<evidence type="ECO:0000259" key="1">
    <source>
        <dbReference type="SMART" id="SM00829"/>
    </source>
</evidence>
<dbReference type="SUPFAM" id="SSF50129">
    <property type="entry name" value="GroES-like"/>
    <property type="match status" value="1"/>
</dbReference>
<dbReference type="STRING" id="1448318.A0A319DZF5"/>
<dbReference type="Gene3D" id="3.90.180.10">
    <property type="entry name" value="Medium-chain alcohol dehydrogenases, catalytic domain"/>
    <property type="match status" value="1"/>
</dbReference>